<name>C4Z2N7_LACE2</name>
<feature type="domain" description="LicD/FKTN/FKRP nucleotidyltransferase" evidence="1">
    <location>
        <begin position="92"/>
        <end position="167"/>
    </location>
</feature>
<evidence type="ECO:0000313" key="2">
    <source>
        <dbReference type="EMBL" id="ACR71292.1"/>
    </source>
</evidence>
<accession>C4Z2N7</accession>
<dbReference type="GO" id="GO:0009100">
    <property type="term" value="P:glycoprotein metabolic process"/>
    <property type="evidence" value="ECO:0007669"/>
    <property type="project" value="UniProtKB-ARBA"/>
</dbReference>
<proteinExistence type="predicted"/>
<evidence type="ECO:0000313" key="3">
    <source>
        <dbReference type="Proteomes" id="UP000001476"/>
    </source>
</evidence>
<dbReference type="KEGG" id="eel:EUBELI_00256"/>
<dbReference type="Pfam" id="PF04991">
    <property type="entry name" value="LicD"/>
    <property type="match status" value="1"/>
</dbReference>
<dbReference type="EMBL" id="CP001104">
    <property type="protein sequence ID" value="ACR71292.1"/>
    <property type="molecule type" value="Genomic_DNA"/>
</dbReference>
<sequence length="251" mass="29661">MYQNGLLLIPDSSPGDYKKINFQIRNLIKANESNIAFLLNGMFLVGYSIGTNEELINVDIFPMDYYKEDCSYKELLDYIANIEMEIIKENDIKSYIRFNSKLEKNNPYTSKEPTQRIGYGIETFFCLKSCDEFFNYNDIFPLVEIMFENRKFKAPFNSDSYLLNLYGDIYQWPYDVAESPHSIGRHFQVFNSEYNAFYISSISDAIEFVNNMGLFYNNKPIVEKYKIKVWNEYISIIDYLDENNVDYIVYA</sequence>
<dbReference type="InterPro" id="IPR007074">
    <property type="entry name" value="LicD/FKTN/FKRP_NTP_transf"/>
</dbReference>
<dbReference type="GeneID" id="41355032"/>
<gene>
    <name evidence="2" type="ordered locus">EUBELI_00256</name>
</gene>
<dbReference type="RefSeq" id="WP_012738529.1">
    <property type="nucleotide sequence ID" value="NC_012778.1"/>
</dbReference>
<dbReference type="Proteomes" id="UP000001476">
    <property type="component" value="Chromosome"/>
</dbReference>
<reference evidence="2 3" key="1">
    <citation type="journal article" date="2009" name="Proc. Natl. Acad. Sci. U.S.A.">
        <title>Characterizing a model human gut microbiota composed of members of its two dominant bacterial phyla.</title>
        <authorList>
            <person name="Mahowald M.A."/>
            <person name="Rey F.E."/>
            <person name="Seedorf H."/>
            <person name="Turnbaugh P.J."/>
            <person name="Fulton R.S."/>
            <person name="Wollam A."/>
            <person name="Shah N."/>
            <person name="Wang C."/>
            <person name="Magrini V."/>
            <person name="Wilson R.K."/>
            <person name="Cantarel B.L."/>
            <person name="Coutinho P.M."/>
            <person name="Henrissat B."/>
            <person name="Crock L.W."/>
            <person name="Russell A."/>
            <person name="Verberkmoes N.C."/>
            <person name="Hettich R.L."/>
            <person name="Gordon J.I."/>
        </authorList>
    </citation>
    <scope>NUCLEOTIDE SEQUENCE [LARGE SCALE GENOMIC DNA]</scope>
    <source>
        <strain evidence="3">ATCC 27750 / DSM 3376 / VPI C15-48 / C15-B4</strain>
    </source>
</reference>
<dbReference type="HOGENOM" id="CLU_1105823_0_0_9"/>
<dbReference type="STRING" id="515620.EUBELI_00256"/>
<dbReference type="AlphaFoldDB" id="C4Z2N7"/>
<evidence type="ECO:0000259" key="1">
    <source>
        <dbReference type="Pfam" id="PF04991"/>
    </source>
</evidence>
<organism evidence="2 3">
    <name type="scientific">Lachnospira eligens (strain ATCC 27750 / DSM 3376 / VPI C15-48 / C15-B4)</name>
    <name type="common">Eubacterium eligens</name>
    <dbReference type="NCBI Taxonomy" id="515620"/>
    <lineage>
        <taxon>Bacteria</taxon>
        <taxon>Bacillati</taxon>
        <taxon>Bacillota</taxon>
        <taxon>Clostridia</taxon>
        <taxon>Lachnospirales</taxon>
        <taxon>Lachnospiraceae</taxon>
        <taxon>Lachnospira</taxon>
    </lineage>
</organism>
<protein>
    <recommendedName>
        <fullName evidence="1">LicD/FKTN/FKRP nucleotidyltransferase domain-containing protein</fullName>
    </recommendedName>
</protein>
<keyword evidence="3" id="KW-1185">Reference proteome</keyword>